<dbReference type="InterPro" id="IPR023210">
    <property type="entry name" value="NADP_OxRdtase_dom"/>
</dbReference>
<name>A0ABX8BC15_9BACT</name>
<dbReference type="Pfam" id="PF00248">
    <property type="entry name" value="Aldo_ket_red"/>
    <property type="match status" value="1"/>
</dbReference>
<dbReference type="SUPFAM" id="SSF51430">
    <property type="entry name" value="NAD(P)-linked oxidoreductase"/>
    <property type="match status" value="1"/>
</dbReference>
<dbReference type="Gene3D" id="3.20.20.100">
    <property type="entry name" value="NADP-dependent oxidoreductase domain"/>
    <property type="match status" value="1"/>
</dbReference>
<gene>
    <name evidence="2" type="ORF">J8C06_11320</name>
</gene>
<dbReference type="PANTHER" id="PTHR43312">
    <property type="entry name" value="D-THREO-ALDOSE 1-DEHYDROGENASE"/>
    <property type="match status" value="1"/>
</dbReference>
<accession>A0ABX8BC15</accession>
<reference evidence="2 3" key="1">
    <citation type="submission" date="2021-03" db="EMBL/GenBank/DDBJ databases">
        <title>Genomic and phenotypic characterization of Chloracidobacterium isolates provides evidence for multiple species.</title>
        <authorList>
            <person name="Saini M.K."/>
            <person name="Costas A.M.G."/>
            <person name="Tank M."/>
            <person name="Bryant D.A."/>
        </authorList>
    </citation>
    <scope>NUCLEOTIDE SEQUENCE [LARGE SCALE GENOMIC DNA]</scope>
    <source>
        <strain evidence="2 3">BV2-C</strain>
    </source>
</reference>
<keyword evidence="3" id="KW-1185">Reference proteome</keyword>
<dbReference type="InterPro" id="IPR036812">
    <property type="entry name" value="NAD(P)_OxRdtase_dom_sf"/>
</dbReference>
<dbReference type="PANTHER" id="PTHR43312:SF1">
    <property type="entry name" value="NADP-DEPENDENT OXIDOREDUCTASE DOMAIN-CONTAINING PROTEIN"/>
    <property type="match status" value="1"/>
</dbReference>
<dbReference type="Proteomes" id="UP000676506">
    <property type="component" value="Chromosome 2"/>
</dbReference>
<evidence type="ECO:0000313" key="3">
    <source>
        <dbReference type="Proteomes" id="UP000676506"/>
    </source>
</evidence>
<evidence type="ECO:0000313" key="2">
    <source>
        <dbReference type="EMBL" id="QUW04383.1"/>
    </source>
</evidence>
<dbReference type="InterPro" id="IPR053135">
    <property type="entry name" value="AKR2_Oxidoreductase"/>
</dbReference>
<proteinExistence type="predicted"/>
<dbReference type="EMBL" id="CP072649">
    <property type="protein sequence ID" value="QUW04383.1"/>
    <property type="molecule type" value="Genomic_DNA"/>
</dbReference>
<protein>
    <submittedName>
        <fullName evidence="2">Aldo/keto reductase</fullName>
    </submittedName>
</protein>
<sequence length="299" mass="32737">MEYRQLGRTDMRVSVLGFGGAEIGFTPGVTQGQVTTLLAAAIDAGLNVVDTAAAYQSSEAMLGIALEGRRQNVFLLTKCGAVDGFTHYDWSTEGVLSHIAESLRRLRTDYLDLVQLHSCDVETLRQGDAIVGLQRAQEKGWTRYIGYSGDGAAARFAIELDVFDTLQTSISIADQEALDLTLPLARERHLGVIAKRPVANAAWRTGQKPKDPYHHAYWERLQKLDYPFLTWDLDAAVGHALRFTLSQPGVHTAIVGTTQPGRWEANARHVLAGALPDADIAAIRDRWQAVADASWVGQV</sequence>
<evidence type="ECO:0000259" key="1">
    <source>
        <dbReference type="Pfam" id="PF00248"/>
    </source>
</evidence>
<feature type="domain" description="NADP-dependent oxidoreductase" evidence="1">
    <location>
        <begin position="16"/>
        <end position="285"/>
    </location>
</feature>
<dbReference type="RefSeq" id="WP_211430272.1">
    <property type="nucleotide sequence ID" value="NZ_CP072649.1"/>
</dbReference>
<dbReference type="InterPro" id="IPR020471">
    <property type="entry name" value="AKR"/>
</dbReference>
<organism evidence="2 3">
    <name type="scientific">Chloracidobacterium validum</name>
    <dbReference type="NCBI Taxonomy" id="2821543"/>
    <lineage>
        <taxon>Bacteria</taxon>
        <taxon>Pseudomonadati</taxon>
        <taxon>Acidobacteriota</taxon>
        <taxon>Terriglobia</taxon>
        <taxon>Terriglobales</taxon>
        <taxon>Acidobacteriaceae</taxon>
        <taxon>Chloracidobacterium</taxon>
    </lineage>
</organism>
<dbReference type="PRINTS" id="PR00069">
    <property type="entry name" value="ALDKETRDTASE"/>
</dbReference>
<dbReference type="CDD" id="cd19095">
    <property type="entry name" value="AKR_PA4992-like"/>
    <property type="match status" value="1"/>
</dbReference>